<evidence type="ECO:0000256" key="1">
    <source>
        <dbReference type="SAM" id="MobiDB-lite"/>
    </source>
</evidence>
<evidence type="ECO:0000313" key="2">
    <source>
        <dbReference type="EMBL" id="RJF72793.1"/>
    </source>
</evidence>
<dbReference type="OrthoDB" id="70914at2"/>
<protein>
    <submittedName>
        <fullName evidence="2">Uncharacterized protein</fullName>
    </submittedName>
</protein>
<comment type="caution">
    <text evidence="2">The sequence shown here is derived from an EMBL/GenBank/DDBJ whole genome shotgun (WGS) entry which is preliminary data.</text>
</comment>
<evidence type="ECO:0000313" key="3">
    <source>
        <dbReference type="Proteomes" id="UP000286287"/>
    </source>
</evidence>
<dbReference type="RefSeq" id="WP_119765268.1">
    <property type="nucleotide sequence ID" value="NZ_QYUJ01000014.1"/>
</dbReference>
<organism evidence="2 3">
    <name type="scientific">Deinococcus cavernae</name>
    <dbReference type="NCBI Taxonomy" id="2320857"/>
    <lineage>
        <taxon>Bacteria</taxon>
        <taxon>Thermotogati</taxon>
        <taxon>Deinococcota</taxon>
        <taxon>Deinococci</taxon>
        <taxon>Deinococcales</taxon>
        <taxon>Deinococcaceae</taxon>
        <taxon>Deinococcus</taxon>
    </lineage>
</organism>
<sequence length="106" mass="11658">MTAEQRPKQPCVKIHGAWTGDVGHPKRVFNGQVTESTVTGIVVGTKVKVTYYAPAQRTTDVTEHGTYTLHAGTQELKLMSFINMTEKTGGKQDTEAEDWQATPLPQ</sequence>
<dbReference type="EMBL" id="QYUJ01000014">
    <property type="protein sequence ID" value="RJF72793.1"/>
    <property type="molecule type" value="Genomic_DNA"/>
</dbReference>
<dbReference type="Proteomes" id="UP000286287">
    <property type="component" value="Unassembled WGS sequence"/>
</dbReference>
<gene>
    <name evidence="2" type="ORF">D3875_15835</name>
</gene>
<name>A0A418V9M7_9DEIO</name>
<dbReference type="AlphaFoldDB" id="A0A418V9M7"/>
<proteinExistence type="predicted"/>
<reference evidence="2 3" key="1">
    <citation type="submission" date="2018-09" db="EMBL/GenBank/DDBJ databases">
        <authorList>
            <person name="Zhu H."/>
        </authorList>
    </citation>
    <scope>NUCLEOTIDE SEQUENCE [LARGE SCALE GENOMIC DNA]</scope>
    <source>
        <strain evidence="2 3">K2S05-167</strain>
    </source>
</reference>
<keyword evidence="3" id="KW-1185">Reference proteome</keyword>
<feature type="region of interest" description="Disordered" evidence="1">
    <location>
        <begin position="87"/>
        <end position="106"/>
    </location>
</feature>
<accession>A0A418V9M7</accession>